<protein>
    <submittedName>
        <fullName evidence="2">Uncharacterized protein</fullName>
    </submittedName>
</protein>
<evidence type="ECO:0000313" key="3">
    <source>
        <dbReference type="Proteomes" id="UP001501866"/>
    </source>
</evidence>
<feature type="compositionally biased region" description="Pro residues" evidence="1">
    <location>
        <begin position="99"/>
        <end position="111"/>
    </location>
</feature>
<keyword evidence="3" id="KW-1185">Reference proteome</keyword>
<comment type="caution">
    <text evidence="2">The sequence shown here is derived from an EMBL/GenBank/DDBJ whole genome shotgun (WGS) entry which is preliminary data.</text>
</comment>
<evidence type="ECO:0000256" key="1">
    <source>
        <dbReference type="SAM" id="MobiDB-lite"/>
    </source>
</evidence>
<reference evidence="3" key="1">
    <citation type="journal article" date="2019" name="Int. J. Syst. Evol. Microbiol.">
        <title>The Global Catalogue of Microorganisms (GCM) 10K type strain sequencing project: providing services to taxonomists for standard genome sequencing and annotation.</title>
        <authorList>
            <consortium name="The Broad Institute Genomics Platform"/>
            <consortium name="The Broad Institute Genome Sequencing Center for Infectious Disease"/>
            <person name="Wu L."/>
            <person name="Ma J."/>
        </authorList>
    </citation>
    <scope>NUCLEOTIDE SEQUENCE [LARGE SCALE GENOMIC DNA]</scope>
    <source>
        <strain evidence="3">JCM 9095</strain>
    </source>
</reference>
<gene>
    <name evidence="2" type="ORF">GCM10010451_02370</name>
</gene>
<dbReference type="Proteomes" id="UP001501866">
    <property type="component" value="Unassembled WGS sequence"/>
</dbReference>
<accession>A0ABP6NYW3</accession>
<feature type="compositionally biased region" description="Low complexity" evidence="1">
    <location>
        <begin position="112"/>
        <end position="123"/>
    </location>
</feature>
<feature type="compositionally biased region" description="Basic residues" evidence="1">
    <location>
        <begin position="15"/>
        <end position="25"/>
    </location>
</feature>
<dbReference type="PRINTS" id="PR01217">
    <property type="entry name" value="PRICHEXTENSN"/>
</dbReference>
<feature type="region of interest" description="Disordered" evidence="1">
    <location>
        <begin position="49"/>
        <end position="166"/>
    </location>
</feature>
<dbReference type="EMBL" id="BAAAUH010000001">
    <property type="protein sequence ID" value="GAA3158084.1"/>
    <property type="molecule type" value="Genomic_DNA"/>
</dbReference>
<proteinExistence type="predicted"/>
<evidence type="ECO:0000313" key="2">
    <source>
        <dbReference type="EMBL" id="GAA3158084.1"/>
    </source>
</evidence>
<name>A0ABP6NYW3_9ACTN</name>
<feature type="region of interest" description="Disordered" evidence="1">
    <location>
        <begin position="1"/>
        <end position="25"/>
    </location>
</feature>
<organism evidence="2 3">
    <name type="scientific">Streptomyces virens</name>
    <dbReference type="NCBI Taxonomy" id="285572"/>
    <lineage>
        <taxon>Bacteria</taxon>
        <taxon>Bacillati</taxon>
        <taxon>Actinomycetota</taxon>
        <taxon>Actinomycetes</taxon>
        <taxon>Kitasatosporales</taxon>
        <taxon>Streptomycetaceae</taxon>
        <taxon>Streptomyces</taxon>
    </lineage>
</organism>
<feature type="compositionally biased region" description="Pro residues" evidence="1">
    <location>
        <begin position="124"/>
        <end position="162"/>
    </location>
</feature>
<sequence length="180" mass="18099">MQTQADRPPSGTPSRGRHRKPRPRKALLAAGGLALAAGAVALVRLTAAPDGGPSIEAGARPTPHTEEPTPVATFTTDAPAPRTHADPTSPTALGEANPVPLPTRTPPPAPEDIPTTVPVTVNTPPAPTPPHTPAATPPPTTEPARTPEPAPTPTPTPTPTPDPGLCVPIIGLCIGGDGPY</sequence>
<dbReference type="RefSeq" id="WP_161175390.1">
    <property type="nucleotide sequence ID" value="NZ_BAAAUH010000001.1"/>
</dbReference>